<dbReference type="Proteomes" id="UP001595711">
    <property type="component" value="Unassembled WGS sequence"/>
</dbReference>
<protein>
    <recommendedName>
        <fullName evidence="4">SMODS and SLOG-associating 2TM effector domain-containing protein</fullName>
    </recommendedName>
</protein>
<gene>
    <name evidence="2" type="ORF">ACFOOQ_11795</name>
</gene>
<reference evidence="3" key="1">
    <citation type="journal article" date="2019" name="Int. J. Syst. Evol. Microbiol.">
        <title>The Global Catalogue of Microorganisms (GCM) 10K type strain sequencing project: providing services to taxonomists for standard genome sequencing and annotation.</title>
        <authorList>
            <consortium name="The Broad Institute Genomics Platform"/>
            <consortium name="The Broad Institute Genome Sequencing Center for Infectious Disease"/>
            <person name="Wu L."/>
            <person name="Ma J."/>
        </authorList>
    </citation>
    <scope>NUCLEOTIDE SEQUENCE [LARGE SCALE GENOMIC DNA]</scope>
    <source>
        <strain evidence="3">KCTC 42182</strain>
    </source>
</reference>
<sequence length="250" mass="28322">MTKFDRQTWAQIKYQTILMQYRDSGAHNPFDDAYFSAVERRYEAKFAVMTKLMIAYTALMIILAMSAFGLKPEVSQFGVTVNVDLARELLLFIATVISTFLALIHNDVLLMKSMLNARIRLTVDEGPFTDALFQERIREAIGLRHMDTYMQHLPAHSLLMPELDSGWNRWRAIIIALVALFCLGCFVVANVGLMGFVIYTIWNGPAIDPWLSRSICVFAVASNLLWVTLTIKYRTKDKQVPDPAAPPAPV</sequence>
<evidence type="ECO:0008006" key="4">
    <source>
        <dbReference type="Google" id="ProtNLM"/>
    </source>
</evidence>
<name>A0ABV7VFK3_9PROT</name>
<organism evidence="2 3">
    <name type="scientific">Ferrovibrio xuzhouensis</name>
    <dbReference type="NCBI Taxonomy" id="1576914"/>
    <lineage>
        <taxon>Bacteria</taxon>
        <taxon>Pseudomonadati</taxon>
        <taxon>Pseudomonadota</taxon>
        <taxon>Alphaproteobacteria</taxon>
        <taxon>Rhodospirillales</taxon>
        <taxon>Rhodospirillaceae</taxon>
        <taxon>Ferrovibrio</taxon>
    </lineage>
</organism>
<feature type="transmembrane region" description="Helical" evidence="1">
    <location>
        <begin position="172"/>
        <end position="198"/>
    </location>
</feature>
<dbReference type="RefSeq" id="WP_379726449.1">
    <property type="nucleotide sequence ID" value="NZ_JBHRYJ010000002.1"/>
</dbReference>
<evidence type="ECO:0000313" key="2">
    <source>
        <dbReference type="EMBL" id="MFC3676230.1"/>
    </source>
</evidence>
<dbReference type="EMBL" id="JBHRYJ010000002">
    <property type="protein sequence ID" value="MFC3676230.1"/>
    <property type="molecule type" value="Genomic_DNA"/>
</dbReference>
<keyword evidence="3" id="KW-1185">Reference proteome</keyword>
<keyword evidence="1" id="KW-1133">Transmembrane helix</keyword>
<feature type="transmembrane region" description="Helical" evidence="1">
    <location>
        <begin position="210"/>
        <end position="229"/>
    </location>
</feature>
<evidence type="ECO:0000256" key="1">
    <source>
        <dbReference type="SAM" id="Phobius"/>
    </source>
</evidence>
<comment type="caution">
    <text evidence="2">The sequence shown here is derived from an EMBL/GenBank/DDBJ whole genome shotgun (WGS) entry which is preliminary data.</text>
</comment>
<feature type="transmembrane region" description="Helical" evidence="1">
    <location>
        <begin position="48"/>
        <end position="69"/>
    </location>
</feature>
<accession>A0ABV7VFK3</accession>
<keyword evidence="1" id="KW-0812">Transmembrane</keyword>
<proteinExistence type="predicted"/>
<evidence type="ECO:0000313" key="3">
    <source>
        <dbReference type="Proteomes" id="UP001595711"/>
    </source>
</evidence>
<feature type="transmembrane region" description="Helical" evidence="1">
    <location>
        <begin position="89"/>
        <end position="110"/>
    </location>
</feature>
<keyword evidence="1" id="KW-0472">Membrane</keyword>